<gene>
    <name evidence="1" type="ORF">WT83_30445</name>
</gene>
<dbReference type="EMBL" id="LPLZ01000090">
    <property type="protein sequence ID" value="KWN04819.1"/>
    <property type="molecule type" value="Genomic_DNA"/>
</dbReference>
<organism evidence="1 2">
    <name type="scientific">Burkholderia territorii</name>
    <dbReference type="NCBI Taxonomy" id="1503055"/>
    <lineage>
        <taxon>Bacteria</taxon>
        <taxon>Pseudomonadati</taxon>
        <taxon>Pseudomonadota</taxon>
        <taxon>Betaproteobacteria</taxon>
        <taxon>Burkholderiales</taxon>
        <taxon>Burkholderiaceae</taxon>
        <taxon>Burkholderia</taxon>
        <taxon>Burkholderia cepacia complex</taxon>
    </lineage>
</organism>
<accession>A0A119VD11</accession>
<dbReference type="AlphaFoldDB" id="A0A119VD11"/>
<sequence>MQLFAELTTTVLAFRQTQGTEIPRVGLRQMVRRGDAPLKHACIDRAPFGEGRIDFRDQEPRAFDTAELDERMPGTVIAHLLAQRRMKHRHVFVAEPIQRATTALENRHVAGTMHRFAVLGGRPLHQPAGLPVLEPRVDVLRDHLRKTLFFARRSRRIRELRRPPHRDRVLHAGLLFPAGRTRAVR</sequence>
<evidence type="ECO:0000313" key="1">
    <source>
        <dbReference type="EMBL" id="KWN04819.1"/>
    </source>
</evidence>
<proteinExistence type="predicted"/>
<name>A0A119VD11_9BURK</name>
<protein>
    <submittedName>
        <fullName evidence="1">Uncharacterized protein</fullName>
    </submittedName>
</protein>
<evidence type="ECO:0000313" key="2">
    <source>
        <dbReference type="Proteomes" id="UP000068016"/>
    </source>
</evidence>
<reference evidence="1 2" key="1">
    <citation type="submission" date="2015-11" db="EMBL/GenBank/DDBJ databases">
        <title>Expanding the genomic diversity of Burkholderia species for the development of highly accurate diagnostics.</title>
        <authorList>
            <person name="Sahl J."/>
            <person name="Keim P."/>
            <person name="Wagner D."/>
        </authorList>
    </citation>
    <scope>NUCLEOTIDE SEQUENCE [LARGE SCALE GENOMIC DNA]</scope>
    <source>
        <strain evidence="1 2">MSMB793WGS</strain>
    </source>
</reference>
<dbReference type="Proteomes" id="UP000068016">
    <property type="component" value="Unassembled WGS sequence"/>
</dbReference>
<comment type="caution">
    <text evidence="1">The sequence shown here is derived from an EMBL/GenBank/DDBJ whole genome shotgun (WGS) entry which is preliminary data.</text>
</comment>